<dbReference type="EMBL" id="CP147711">
    <property type="protein sequence ID" value="WXC80802.1"/>
    <property type="molecule type" value="Genomic_DNA"/>
</dbReference>
<feature type="compositionally biased region" description="Polar residues" evidence="1">
    <location>
        <begin position="155"/>
        <end position="172"/>
    </location>
</feature>
<evidence type="ECO:0000313" key="4">
    <source>
        <dbReference type="Proteomes" id="UP001432046"/>
    </source>
</evidence>
<reference evidence="3" key="1">
    <citation type="journal article" date="2021" name="Int. J. Syst. Evol. Microbiol.">
        <title>Bradyrhizobium septentrionale sp. nov. (sv. septentrionale) and Bradyrhizobium quebecense sp. nov. (sv. septentrionale) associated with legumes native to Canada possess rearranged symbiosis genes and numerous insertion sequences.</title>
        <authorList>
            <person name="Bromfield E.S.P."/>
            <person name="Cloutier S."/>
        </authorList>
    </citation>
    <scope>NUCLEOTIDE SEQUENCE</scope>
    <source>
        <strain evidence="3">5S5</strain>
    </source>
</reference>
<dbReference type="Proteomes" id="UP001432046">
    <property type="component" value="Chromosome"/>
</dbReference>
<feature type="region of interest" description="Disordered" evidence="1">
    <location>
        <begin position="154"/>
        <end position="187"/>
    </location>
</feature>
<proteinExistence type="predicted"/>
<evidence type="ECO:0000259" key="2">
    <source>
        <dbReference type="SMART" id="SM00470"/>
    </source>
</evidence>
<sequence>MKSSKSFESNYPHPSISLSKGAVPGVGSGGVASRVVSGAIISSIKRNIQRVALADIVLGAGHRQLNDDHVEELKKSIERIDLTTPIFVVVGPPGVVTLIAGQHRLEAMRRLGRTHIDALVLDADVTKNRLLTLSENLHRLDFCALERAEAENEWLQASQDDPGQLAQPSAEHQPNDRGISRTSRTLDVSRRELKRAQRIARISPEAKLRARELKLHDNQSALLKIAEGMTTEDQVKIATDIVERKKQKSRLCSIEPVIPPAIASEPRLPPVNWAASRPGPASSDLTIPDFLKRGDPEEHFNKLLAAWNVAPLLQAAWADALPVARSRFAFEVLQIESESCIAPSKQSEADHG</sequence>
<name>A0ABZ2P0S9_9BRAD</name>
<organism evidence="3 4">
    <name type="scientific">Bradyrhizobium septentrionale</name>
    <dbReference type="NCBI Taxonomy" id="1404411"/>
    <lineage>
        <taxon>Bacteria</taxon>
        <taxon>Pseudomonadati</taxon>
        <taxon>Pseudomonadota</taxon>
        <taxon>Alphaproteobacteria</taxon>
        <taxon>Hyphomicrobiales</taxon>
        <taxon>Nitrobacteraceae</taxon>
        <taxon>Bradyrhizobium</taxon>
    </lineage>
</organism>
<gene>
    <name evidence="3" type="ORF">WDK88_03920</name>
</gene>
<dbReference type="InterPro" id="IPR050336">
    <property type="entry name" value="Chromosome_partition/occlusion"/>
</dbReference>
<dbReference type="SMART" id="SM00470">
    <property type="entry name" value="ParB"/>
    <property type="match status" value="1"/>
</dbReference>
<protein>
    <submittedName>
        <fullName evidence="3">ParB/RepB/Spo0J family partition protein</fullName>
    </submittedName>
</protein>
<evidence type="ECO:0000256" key="1">
    <source>
        <dbReference type="SAM" id="MobiDB-lite"/>
    </source>
</evidence>
<dbReference type="PANTHER" id="PTHR33375">
    <property type="entry name" value="CHROMOSOME-PARTITIONING PROTEIN PARB-RELATED"/>
    <property type="match status" value="1"/>
</dbReference>
<dbReference type="InterPro" id="IPR036086">
    <property type="entry name" value="ParB/Sulfiredoxin_sf"/>
</dbReference>
<reference evidence="3" key="2">
    <citation type="submission" date="2024-03" db="EMBL/GenBank/DDBJ databases">
        <authorList>
            <person name="Bromfield E.S.P."/>
            <person name="Cloutier S."/>
        </authorList>
    </citation>
    <scope>NUCLEOTIDE SEQUENCE</scope>
    <source>
        <strain evidence="3">5S5</strain>
    </source>
</reference>
<feature type="domain" description="ParB-like N-terminal" evidence="2">
    <location>
        <begin position="49"/>
        <end position="137"/>
    </location>
</feature>
<dbReference type="RefSeq" id="WP_338834087.1">
    <property type="nucleotide sequence ID" value="NZ_CP147711.1"/>
</dbReference>
<accession>A0ABZ2P0S9</accession>
<dbReference type="Pfam" id="PF02195">
    <property type="entry name" value="ParB_N"/>
    <property type="match status" value="1"/>
</dbReference>
<dbReference type="PANTHER" id="PTHR33375:SF1">
    <property type="entry name" value="CHROMOSOME-PARTITIONING PROTEIN PARB-RELATED"/>
    <property type="match status" value="1"/>
</dbReference>
<evidence type="ECO:0000313" key="3">
    <source>
        <dbReference type="EMBL" id="WXC80802.1"/>
    </source>
</evidence>
<dbReference type="SUPFAM" id="SSF110849">
    <property type="entry name" value="ParB/Sulfiredoxin"/>
    <property type="match status" value="1"/>
</dbReference>
<dbReference type="Gene3D" id="3.90.1530.10">
    <property type="entry name" value="Conserved hypothetical protein from pyrococcus furiosus pfu- 392566-001, ParB domain"/>
    <property type="match status" value="1"/>
</dbReference>
<dbReference type="InterPro" id="IPR003115">
    <property type="entry name" value="ParB_N"/>
</dbReference>
<keyword evidence="4" id="KW-1185">Reference proteome</keyword>